<feature type="chain" id="PRO_5019575853" evidence="2">
    <location>
        <begin position="22"/>
        <end position="774"/>
    </location>
</feature>
<keyword evidence="2" id="KW-0732">Signal</keyword>
<feature type="compositionally biased region" description="Basic and acidic residues" evidence="1">
    <location>
        <begin position="654"/>
        <end position="672"/>
    </location>
</feature>
<evidence type="ECO:0000256" key="2">
    <source>
        <dbReference type="SAM" id="SignalP"/>
    </source>
</evidence>
<feature type="region of interest" description="Disordered" evidence="1">
    <location>
        <begin position="654"/>
        <end position="702"/>
    </location>
</feature>
<protein>
    <submittedName>
        <fullName evidence="3">2660053d-928a-4632-81ac-8879492b9646</fullName>
    </submittedName>
</protein>
<dbReference type="EMBL" id="OUUZ01000013">
    <property type="protein sequence ID" value="SPQ24879.1"/>
    <property type="molecule type" value="Genomic_DNA"/>
</dbReference>
<evidence type="ECO:0000313" key="4">
    <source>
        <dbReference type="Proteomes" id="UP000289323"/>
    </source>
</evidence>
<feature type="signal peptide" evidence="2">
    <location>
        <begin position="1"/>
        <end position="21"/>
    </location>
</feature>
<reference evidence="3 4" key="1">
    <citation type="submission" date="2018-04" db="EMBL/GenBank/DDBJ databases">
        <authorList>
            <person name="Huttner S."/>
            <person name="Dainat J."/>
        </authorList>
    </citation>
    <scope>NUCLEOTIDE SEQUENCE [LARGE SCALE GENOMIC DNA]</scope>
</reference>
<dbReference type="AlphaFoldDB" id="A0A446BQV1"/>
<gene>
    <name evidence="3" type="ORF">TT172_LOCUS7298</name>
</gene>
<dbReference type="Proteomes" id="UP000289323">
    <property type="component" value="Unassembled WGS sequence"/>
</dbReference>
<organism evidence="3 4">
    <name type="scientific">Thermothielavioides terrestris</name>
    <dbReference type="NCBI Taxonomy" id="2587410"/>
    <lineage>
        <taxon>Eukaryota</taxon>
        <taxon>Fungi</taxon>
        <taxon>Dikarya</taxon>
        <taxon>Ascomycota</taxon>
        <taxon>Pezizomycotina</taxon>
        <taxon>Sordariomycetes</taxon>
        <taxon>Sordariomycetidae</taxon>
        <taxon>Sordariales</taxon>
        <taxon>Chaetomiaceae</taxon>
        <taxon>Thermothielavioides</taxon>
    </lineage>
</organism>
<name>A0A446BQV1_9PEZI</name>
<proteinExistence type="predicted"/>
<evidence type="ECO:0000256" key="1">
    <source>
        <dbReference type="SAM" id="MobiDB-lite"/>
    </source>
</evidence>
<evidence type="ECO:0000313" key="3">
    <source>
        <dbReference type="EMBL" id="SPQ24879.1"/>
    </source>
</evidence>
<sequence>MAVMLSAVWLFSVLPGYGALAQAVACSGSPSRLHIPDQQYDNYFLSDCHSSAHVVVTNPLAAANPAQAVARLLVAWPAGNSGAAAFFSPENGTASTLGLHLENSTSSGEALDPVYEPAQGNGNPRVGVAGQVHFDSPAVLTLSILGSIRNIRDYTEGGGVLNNDIQNAIQATKYGNSGATVSRMWFDNTTTTWLDFAPSDASDPVQIVPGGGARLRFGNGTYSFRASFNYPQLQQLSPEQVLNNASQGLVAQNQDQTTSLSFLSYKEKLLAGTWRFLTYFGRDTLITALLMQPVLSEGQGGAMEAVISAALERINQTDGTVCHEEVIGDFATLTNLENGVASNAPSCDYKMIDTDYYLPIVMKNYFVDSDTGRRRASDFLATKASFLPGNAGLTYLELAQRTAEKIMRLAAPFAAPGGQTVDNLMHLNPGVPVGEWRDSNNGLGGGRIPFDVNTALMPAALRAIAALSRAGFFSTHPDWKDAADRYAQVWEDETLQFFRVSLTQADARNLLNDYVSSGAFAGPSNAANITRDGVVFYGLALRGDTTTTTSNQPNQPDANIIRAMHTDDSFRHFLLNTTDQAQLSAFLSQTADHILAPFPAGLATSVGLVVANPAYYGADPAAALWTTSDYHGTVVWSWPQAMMAAGLGRQLGRCRDERPGRRQEQQQRRDGQGHGNGNGSGTSSGKGKGDDDHGEEEPAFCRDKPLREKVRAAYHRLWDLIEANAAQSSEEMWTWRWDAQSGFVAVPFSDVSSTESDVRQLWSLAFLAVRREDL</sequence>
<accession>A0A446BQV1</accession>
<feature type="compositionally biased region" description="Gly residues" evidence="1">
    <location>
        <begin position="673"/>
        <end position="686"/>
    </location>
</feature>